<organism evidence="2 3">
    <name type="scientific">Kribbella aluminosa</name>
    <dbReference type="NCBI Taxonomy" id="416017"/>
    <lineage>
        <taxon>Bacteria</taxon>
        <taxon>Bacillati</taxon>
        <taxon>Actinomycetota</taxon>
        <taxon>Actinomycetes</taxon>
        <taxon>Propionibacteriales</taxon>
        <taxon>Kribbellaceae</taxon>
        <taxon>Kribbella</taxon>
    </lineage>
</organism>
<keyword evidence="2" id="KW-0804">Transcription</keyword>
<evidence type="ECO:0000256" key="1">
    <source>
        <dbReference type="SAM" id="MobiDB-lite"/>
    </source>
</evidence>
<proteinExistence type="predicted"/>
<dbReference type="Gene3D" id="1.10.1740.10">
    <property type="match status" value="1"/>
</dbReference>
<dbReference type="InterPro" id="IPR013324">
    <property type="entry name" value="RNA_pol_sigma_r3/r4-like"/>
</dbReference>
<protein>
    <submittedName>
        <fullName evidence="2">DNA-directed RNA polymerase specialized sigma24 family protein</fullName>
    </submittedName>
</protein>
<name>A0ABS4UWM3_9ACTN</name>
<dbReference type="InterPro" id="IPR036388">
    <property type="entry name" value="WH-like_DNA-bd_sf"/>
</dbReference>
<accession>A0ABS4UWM3</accession>
<dbReference type="InterPro" id="IPR013325">
    <property type="entry name" value="RNA_pol_sigma_r2"/>
</dbReference>
<dbReference type="SUPFAM" id="SSF88946">
    <property type="entry name" value="Sigma2 domain of RNA polymerase sigma factors"/>
    <property type="match status" value="1"/>
</dbReference>
<feature type="region of interest" description="Disordered" evidence="1">
    <location>
        <begin position="147"/>
        <end position="172"/>
    </location>
</feature>
<reference evidence="2 3" key="1">
    <citation type="submission" date="2021-03" db="EMBL/GenBank/DDBJ databases">
        <title>Sequencing the genomes of 1000 actinobacteria strains.</title>
        <authorList>
            <person name="Klenk H.-P."/>
        </authorList>
    </citation>
    <scope>NUCLEOTIDE SEQUENCE [LARGE SCALE GENOMIC DNA]</scope>
    <source>
        <strain evidence="2 3">DSM 18824</strain>
    </source>
</reference>
<gene>
    <name evidence="2" type="ORF">JOF29_007137</name>
</gene>
<keyword evidence="2" id="KW-0240">DNA-directed RNA polymerase</keyword>
<keyword evidence="3" id="KW-1185">Reference proteome</keyword>
<dbReference type="SUPFAM" id="SSF88659">
    <property type="entry name" value="Sigma3 and sigma4 domains of RNA polymerase sigma factors"/>
    <property type="match status" value="1"/>
</dbReference>
<dbReference type="Proteomes" id="UP000755585">
    <property type="component" value="Unassembled WGS sequence"/>
</dbReference>
<dbReference type="RefSeq" id="WP_209698611.1">
    <property type="nucleotide sequence ID" value="NZ_BAAAVU010000023.1"/>
</dbReference>
<sequence>MPEVPVAYAAIVASLDQLDSPDRRAAVAALYEALSGPLYGVALGMSACPEKAQAICLQVFRYLCRNHGEYDPNRESLVQWATQLAHRFAVLAGDEHRTGDLLRSERLSDEQRRDLAQAYFGGLTYYEIARHRGTEPQRVAETLSAGLRSLSRPAPTDRSTPIHPGGGAEHPV</sequence>
<dbReference type="Gene3D" id="1.10.10.10">
    <property type="entry name" value="Winged helix-like DNA-binding domain superfamily/Winged helix DNA-binding domain"/>
    <property type="match status" value="1"/>
</dbReference>
<comment type="caution">
    <text evidence="2">The sequence shown here is derived from an EMBL/GenBank/DDBJ whole genome shotgun (WGS) entry which is preliminary data.</text>
</comment>
<evidence type="ECO:0000313" key="3">
    <source>
        <dbReference type="Proteomes" id="UP000755585"/>
    </source>
</evidence>
<dbReference type="EMBL" id="JAGINT010000002">
    <property type="protein sequence ID" value="MBP2356027.1"/>
    <property type="molecule type" value="Genomic_DNA"/>
</dbReference>
<evidence type="ECO:0000313" key="2">
    <source>
        <dbReference type="EMBL" id="MBP2356027.1"/>
    </source>
</evidence>
<dbReference type="GO" id="GO:0000428">
    <property type="term" value="C:DNA-directed RNA polymerase complex"/>
    <property type="evidence" value="ECO:0007669"/>
    <property type="project" value="UniProtKB-KW"/>
</dbReference>